<dbReference type="InterPro" id="IPR051625">
    <property type="entry name" value="Signaling_Regulatory_Domain"/>
</dbReference>
<dbReference type="GeneTree" id="ENSGT00940000166813"/>
<dbReference type="PROSITE" id="PS50012">
    <property type="entry name" value="RCC1_3"/>
    <property type="match status" value="2"/>
</dbReference>
<dbReference type="PRINTS" id="PR00633">
    <property type="entry name" value="RCCNDNSATION"/>
</dbReference>
<dbReference type="InterPro" id="IPR000408">
    <property type="entry name" value="Reg_chr_condens"/>
</dbReference>
<evidence type="ECO:0000313" key="5">
    <source>
        <dbReference type="Proteomes" id="UP000261360"/>
    </source>
</evidence>
<evidence type="ECO:0000256" key="1">
    <source>
        <dbReference type="ARBA" id="ARBA00022737"/>
    </source>
</evidence>
<dbReference type="AlphaFoldDB" id="A0A3B4WXV8"/>
<reference evidence="4" key="1">
    <citation type="submission" date="2025-08" db="UniProtKB">
        <authorList>
            <consortium name="Ensembl"/>
        </authorList>
    </citation>
    <scope>IDENTIFICATION</scope>
</reference>
<organism evidence="4 5">
    <name type="scientific">Seriola lalandi dorsalis</name>
    <dbReference type="NCBI Taxonomy" id="1841481"/>
    <lineage>
        <taxon>Eukaryota</taxon>
        <taxon>Metazoa</taxon>
        <taxon>Chordata</taxon>
        <taxon>Craniata</taxon>
        <taxon>Vertebrata</taxon>
        <taxon>Euteleostomi</taxon>
        <taxon>Actinopterygii</taxon>
        <taxon>Neopterygii</taxon>
        <taxon>Teleostei</taxon>
        <taxon>Neoteleostei</taxon>
        <taxon>Acanthomorphata</taxon>
        <taxon>Carangaria</taxon>
        <taxon>Carangiformes</taxon>
        <taxon>Carangidae</taxon>
        <taxon>Seriola</taxon>
    </lineage>
</organism>
<proteinExistence type="predicted"/>
<keyword evidence="3" id="KW-0812">Transmembrane</keyword>
<reference evidence="4" key="2">
    <citation type="submission" date="2025-09" db="UniProtKB">
        <authorList>
            <consortium name="Ensembl"/>
        </authorList>
    </citation>
    <scope>IDENTIFICATION</scope>
</reference>
<keyword evidence="1" id="KW-0677">Repeat</keyword>
<evidence type="ECO:0000313" key="4">
    <source>
        <dbReference type="Ensembl" id="ENSSLDP00000007897.1"/>
    </source>
</evidence>
<keyword evidence="3" id="KW-0472">Membrane</keyword>
<dbReference type="Pfam" id="PF13540">
    <property type="entry name" value="RCC1_2"/>
    <property type="match status" value="1"/>
</dbReference>
<dbReference type="PROSITE" id="PS00626">
    <property type="entry name" value="RCC1_2"/>
    <property type="match status" value="1"/>
</dbReference>
<accession>A0A3B4WXV8</accession>
<dbReference type="SUPFAM" id="SSF50985">
    <property type="entry name" value="RCC1/BLIP-II"/>
    <property type="match status" value="1"/>
</dbReference>
<dbReference type="Ensembl" id="ENSSLDT00000008151.1">
    <property type="protein sequence ID" value="ENSSLDP00000007897.1"/>
    <property type="gene ID" value="ENSSLDG00000006270.1"/>
</dbReference>
<dbReference type="Gene3D" id="2.130.10.30">
    <property type="entry name" value="Regulator of chromosome condensation 1/beta-lactamase-inhibitor protein II"/>
    <property type="match status" value="1"/>
</dbReference>
<evidence type="ECO:0000256" key="2">
    <source>
        <dbReference type="PROSITE-ProRule" id="PRU00235"/>
    </source>
</evidence>
<feature type="transmembrane region" description="Helical" evidence="3">
    <location>
        <begin position="26"/>
        <end position="47"/>
    </location>
</feature>
<name>A0A3B4WXV8_SERLL</name>
<dbReference type="InterPro" id="IPR009091">
    <property type="entry name" value="RCC1/BLIP-II"/>
</dbReference>
<dbReference type="PANTHER" id="PTHR22872:SF6">
    <property type="entry name" value="E3 UBIQUITIN-PROTEIN LIGASE HERC1-RELATED"/>
    <property type="match status" value="1"/>
</dbReference>
<keyword evidence="5" id="KW-1185">Reference proteome</keyword>
<dbReference type="PANTHER" id="PTHR22872">
    <property type="entry name" value="BTK-BINDING PROTEIN-RELATED"/>
    <property type="match status" value="1"/>
</dbReference>
<dbReference type="Pfam" id="PF00415">
    <property type="entry name" value="RCC1"/>
    <property type="match status" value="1"/>
</dbReference>
<feature type="repeat" description="RCC1" evidence="2">
    <location>
        <begin position="165"/>
        <end position="200"/>
    </location>
</feature>
<dbReference type="Proteomes" id="UP000261360">
    <property type="component" value="Unplaced"/>
</dbReference>
<sequence>MPTLAPSLSQTQQVATFPLRIQTFSYVAAVFLTFIPFLGVFIVIQVVCGQNCTFLLQSNGTVLAVGEGQYGRLGQGNSDDLYLVTSCGSDGHSMALTETGEVFSWGDGDFGKLGHGNSERDEVCSELLCDILVILSSFLKLSYCFSFSHQLACGFRHSAVVTADGKLFTFGSGESGRLGQRSTSNKMLPERVAALEGYHVGLGGCSTWTPRIGYLSCFLPF</sequence>
<keyword evidence="3" id="KW-1133">Transmembrane helix</keyword>
<protein>
    <submittedName>
        <fullName evidence="4">Uncharacterized protein</fullName>
    </submittedName>
</protein>
<dbReference type="STRING" id="1841481.ENSSLDP00000007897"/>
<feature type="repeat" description="RCC1" evidence="2">
    <location>
        <begin position="100"/>
        <end position="164"/>
    </location>
</feature>
<evidence type="ECO:0000256" key="3">
    <source>
        <dbReference type="SAM" id="Phobius"/>
    </source>
</evidence>